<gene>
    <name evidence="1" type="ORF">SAMN05880501_101182</name>
</gene>
<protein>
    <submittedName>
        <fullName evidence="1">Uncharacterized protein</fullName>
    </submittedName>
</protein>
<dbReference type="EMBL" id="OBMQ01000001">
    <property type="protein sequence ID" value="SOB90588.1"/>
    <property type="molecule type" value="Genomic_DNA"/>
</dbReference>
<keyword evidence="2" id="KW-1185">Reference proteome</keyword>
<dbReference type="RefSeq" id="WP_097071769.1">
    <property type="nucleotide sequence ID" value="NZ_OBMQ01000001.1"/>
</dbReference>
<organism evidence="1 2">
    <name type="scientific">Ureibacillus xyleni</name>
    <dbReference type="NCBI Taxonomy" id="614648"/>
    <lineage>
        <taxon>Bacteria</taxon>
        <taxon>Bacillati</taxon>
        <taxon>Bacillota</taxon>
        <taxon>Bacilli</taxon>
        <taxon>Bacillales</taxon>
        <taxon>Caryophanaceae</taxon>
        <taxon>Ureibacillus</taxon>
    </lineage>
</organism>
<evidence type="ECO:0000313" key="1">
    <source>
        <dbReference type="EMBL" id="SOB90588.1"/>
    </source>
</evidence>
<evidence type="ECO:0000313" key="2">
    <source>
        <dbReference type="Proteomes" id="UP000219636"/>
    </source>
</evidence>
<name>A0A285RA08_9BACL</name>
<dbReference type="Proteomes" id="UP000219636">
    <property type="component" value="Unassembled WGS sequence"/>
</dbReference>
<accession>A0A285RA08</accession>
<dbReference type="AlphaFoldDB" id="A0A285RA08"/>
<proteinExistence type="predicted"/>
<dbReference type="OrthoDB" id="2666319at2"/>
<sequence>MKKYADFFRVSLDELLELQSQSVETSQLQLSLFEPTDTIGELNALLMKLNKDIQTSLVEKFKEQIQQTLYNLLTPYDISDIKRNITQLKMAWFSESEERNSEPNNQKGYISLPSGHLYFQLQWNHNVLHMQLLYEDRKQLSLFENWLGECSVSYATDETIQHIDEPQKVLNILWLSPNVSYREQYQYLFTNDLLSLELHYSDPKLAWYVHNYHKLNSTQEMQQEVEVLAQ</sequence>
<reference evidence="2" key="1">
    <citation type="submission" date="2017-08" db="EMBL/GenBank/DDBJ databases">
        <authorList>
            <person name="Varghese N."/>
            <person name="Submissions S."/>
        </authorList>
    </citation>
    <scope>NUCLEOTIDE SEQUENCE [LARGE SCALE GENOMIC DNA]</scope>
    <source>
        <strain evidence="2">JC22</strain>
    </source>
</reference>